<gene>
    <name evidence="1" type="ORF">BIU88_12615</name>
</gene>
<proteinExistence type="predicted"/>
<evidence type="ECO:0000313" key="1">
    <source>
        <dbReference type="EMBL" id="AOS84897.1"/>
    </source>
</evidence>
<reference evidence="1" key="1">
    <citation type="submission" date="2016-09" db="EMBL/GenBank/DDBJ databases">
        <title>Genome sequence of Chlorobaculum limnaeum.</title>
        <authorList>
            <person name="Liu Z."/>
            <person name="Tank M."/>
            <person name="Bryant D.A."/>
        </authorList>
    </citation>
    <scope>NUCLEOTIDE SEQUENCE [LARGE SCALE GENOMIC DNA]</scope>
    <source>
        <strain evidence="1">DSM 1677</strain>
    </source>
</reference>
<dbReference type="Proteomes" id="UP000095185">
    <property type="component" value="Chromosome"/>
</dbReference>
<dbReference type="PIRSF" id="PIRSF020555">
    <property type="entry name" value="UCP020555"/>
    <property type="match status" value="1"/>
</dbReference>
<dbReference type="OrthoDB" id="9800218at2"/>
<organism evidence="1 2">
    <name type="scientific">Chlorobaculum limnaeum</name>
    <dbReference type="NCBI Taxonomy" id="274537"/>
    <lineage>
        <taxon>Bacteria</taxon>
        <taxon>Pseudomonadati</taxon>
        <taxon>Chlorobiota</taxon>
        <taxon>Chlorobiia</taxon>
        <taxon>Chlorobiales</taxon>
        <taxon>Chlorobiaceae</taxon>
        <taxon>Chlorobaculum</taxon>
    </lineage>
</organism>
<dbReference type="InterPro" id="IPR014508">
    <property type="entry name" value="UCP020555_TPR-like"/>
</dbReference>
<name>A0A1D8D607_CHLLM</name>
<accession>A0A1D8D607</accession>
<dbReference type="Pfam" id="PF16068">
    <property type="entry name" value="DUF4810"/>
    <property type="match status" value="1"/>
</dbReference>
<dbReference type="AlphaFoldDB" id="A0A1D8D607"/>
<dbReference type="STRING" id="274537.BIU88_12615"/>
<keyword evidence="2" id="KW-1185">Reference proteome</keyword>
<evidence type="ECO:0008006" key="3">
    <source>
        <dbReference type="Google" id="ProtNLM"/>
    </source>
</evidence>
<evidence type="ECO:0000313" key="2">
    <source>
        <dbReference type="Proteomes" id="UP000095185"/>
    </source>
</evidence>
<dbReference type="PROSITE" id="PS51257">
    <property type="entry name" value="PROKAR_LIPOPROTEIN"/>
    <property type="match status" value="1"/>
</dbReference>
<dbReference type="RefSeq" id="WP_069811162.1">
    <property type="nucleotide sequence ID" value="NZ_CP017305.1"/>
</dbReference>
<dbReference type="EMBL" id="CP017305">
    <property type="protein sequence ID" value="AOS84897.1"/>
    <property type="molecule type" value="Genomic_DNA"/>
</dbReference>
<protein>
    <recommendedName>
        <fullName evidence="3">DUF4810 domain-containing protein</fullName>
    </recommendedName>
</protein>
<dbReference type="KEGG" id="clz:BIU88_12615"/>
<sequence length="113" mass="13080">MKKIVPFFLILAIQGCASSNPPMYEWGRYEDLLYQGYAHPDKLSPEEHIAKLQADYEVAKSKNRPLPPGYHAQLGVLYYKVGKPEEAKKSFISEEELFPESKQYMTRIIDKIK</sequence>